<reference evidence="2" key="1">
    <citation type="submission" date="2021-01" db="EMBL/GenBank/DDBJ databases">
        <authorList>
            <person name="Corre E."/>
            <person name="Pelletier E."/>
            <person name="Niang G."/>
            <person name="Scheremetjew M."/>
            <person name="Finn R."/>
            <person name="Kale V."/>
            <person name="Holt S."/>
            <person name="Cochrane G."/>
            <person name="Meng A."/>
            <person name="Brown T."/>
            <person name="Cohen L."/>
        </authorList>
    </citation>
    <scope>NUCLEOTIDE SEQUENCE</scope>
    <source>
        <strain evidence="2">CCMP 769</strain>
    </source>
</reference>
<proteinExistence type="predicted"/>
<dbReference type="AlphaFoldDB" id="A0A7S3E7G3"/>
<protein>
    <submittedName>
        <fullName evidence="2">Uncharacterized protein</fullName>
    </submittedName>
</protein>
<accession>A0A7S3E7G3</accession>
<sequence>MTTSETYVDLGRVIAELRKRGDEGPLYVGTYTGTKKPIRNVSDTFFISEDEYKFGRFPGHHDDKGYAISWSLMKSMADCLPEDPSCAYRGFASCRVPRACAFRPIRFPDVTLGGIVMGATAGTGGQLNLDCGENDQNCKDIEFNYRMHTMVNLDNFVHSLNKAELCGRANPNRELLPLVVRVKSARTMRRLHVLVTALEEKDTDLIEHVCGLGDF</sequence>
<name>A0A7S3E7G3_9RHOD</name>
<evidence type="ECO:0000313" key="2">
    <source>
        <dbReference type="EMBL" id="CAE0033472.1"/>
    </source>
</evidence>
<dbReference type="EMBL" id="HBHW01001709">
    <property type="protein sequence ID" value="CAE0033472.1"/>
    <property type="molecule type" value="Transcribed_RNA"/>
</dbReference>
<dbReference type="EMBL" id="HBHW01001706">
    <property type="protein sequence ID" value="CAE0033469.1"/>
    <property type="molecule type" value="Transcribed_RNA"/>
</dbReference>
<gene>
    <name evidence="1" type="ORF">RMAR00112_LOCUS1409</name>
    <name evidence="2" type="ORF">RMAR00112_LOCUS1412</name>
</gene>
<organism evidence="2">
    <name type="scientific">Rhodosorus marinus</name>
    <dbReference type="NCBI Taxonomy" id="101924"/>
    <lineage>
        <taxon>Eukaryota</taxon>
        <taxon>Rhodophyta</taxon>
        <taxon>Stylonematophyceae</taxon>
        <taxon>Stylonematales</taxon>
        <taxon>Stylonemataceae</taxon>
        <taxon>Rhodosorus</taxon>
    </lineage>
</organism>
<evidence type="ECO:0000313" key="1">
    <source>
        <dbReference type="EMBL" id="CAE0033469.1"/>
    </source>
</evidence>